<evidence type="ECO:0008006" key="3">
    <source>
        <dbReference type="Google" id="ProtNLM"/>
    </source>
</evidence>
<dbReference type="Proteomes" id="UP000237144">
    <property type="component" value="Unassembled WGS sequence"/>
</dbReference>
<reference evidence="1 2" key="1">
    <citation type="journal article" date="2018" name="Front. Microbiol.">
        <title>Prospects for Fungal Bioremediation of Acidic Radioactive Waste Sites: Characterization and Genome Sequence of Rhodotorula taiwanensis MD1149.</title>
        <authorList>
            <person name="Tkavc R."/>
            <person name="Matrosova V.Y."/>
            <person name="Grichenko O.E."/>
            <person name="Gostincar C."/>
            <person name="Volpe R.P."/>
            <person name="Klimenkova P."/>
            <person name="Gaidamakova E.K."/>
            <person name="Zhou C.E."/>
            <person name="Stewart B.J."/>
            <person name="Lyman M.G."/>
            <person name="Malfatti S.A."/>
            <person name="Rubinfeld B."/>
            <person name="Courtot M."/>
            <person name="Singh J."/>
            <person name="Dalgard C.L."/>
            <person name="Hamilton T."/>
            <person name="Frey K.G."/>
            <person name="Gunde-Cimerman N."/>
            <person name="Dugan L."/>
            <person name="Daly M.J."/>
        </authorList>
    </citation>
    <scope>NUCLEOTIDE SEQUENCE [LARGE SCALE GENOMIC DNA]</scope>
    <source>
        <strain evidence="1 2">MD1149</strain>
    </source>
</reference>
<dbReference type="AlphaFoldDB" id="A0A2S5B8Q9"/>
<keyword evidence="2" id="KW-1185">Reference proteome</keyword>
<organism evidence="1 2">
    <name type="scientific">Rhodotorula taiwanensis</name>
    <dbReference type="NCBI Taxonomy" id="741276"/>
    <lineage>
        <taxon>Eukaryota</taxon>
        <taxon>Fungi</taxon>
        <taxon>Dikarya</taxon>
        <taxon>Basidiomycota</taxon>
        <taxon>Pucciniomycotina</taxon>
        <taxon>Microbotryomycetes</taxon>
        <taxon>Sporidiobolales</taxon>
        <taxon>Sporidiobolaceae</taxon>
        <taxon>Rhodotorula</taxon>
    </lineage>
</organism>
<proteinExistence type="predicted"/>
<name>A0A2S5B8Q9_9BASI</name>
<dbReference type="EMBL" id="PJQD01000039">
    <property type="protein sequence ID" value="POY73160.1"/>
    <property type="molecule type" value="Genomic_DNA"/>
</dbReference>
<comment type="caution">
    <text evidence="1">The sequence shown here is derived from an EMBL/GenBank/DDBJ whole genome shotgun (WGS) entry which is preliminary data.</text>
</comment>
<protein>
    <recommendedName>
        <fullName evidence="3">F-box domain-containing protein</fullName>
    </recommendedName>
</protein>
<gene>
    <name evidence="1" type="ORF">BMF94_3790</name>
</gene>
<evidence type="ECO:0000313" key="1">
    <source>
        <dbReference type="EMBL" id="POY73160.1"/>
    </source>
</evidence>
<evidence type="ECO:0000313" key="2">
    <source>
        <dbReference type="Proteomes" id="UP000237144"/>
    </source>
</evidence>
<accession>A0A2S5B8Q9</accession>
<sequence>MADTPATAAAAEAAQPGARLDDLPDELIRRIGRFLMGPRPEAYAITAKTVPPVAPLLISKRLYRLFEPLWWSVCPRYKQGQLEALSRLLLRPREIRQAVRDATITFGISAEADAATCALLAQLENLESLSIRPDRGTEPADNLSPPFFQLCRLLPKLHDLWLFECGPLDELATTTIPSLRRLGILYGAFNVSVRDFLVRSDVAGLHVAITQAETAVPAFPWAQLRHLRVSTFRDMEMTDISAIFNQWAAQVRFSDGQLLSAIFNQWAAQLSSVDFASMKLQSCTLEDQATPCFLHSVGQPCKIFAFAILTSRTGYDLLLPSLSIRTADFAIRHFNFRGLIRFILLSPNLIRLELKSINCCSSYEGHDLLRALRSSPGGDSRCVSGFPVIFTLLHQLKATHILHIAITSTMRFKQRAIGYPVDSALFGMVWTRASAEDDFVGHVQWTITS</sequence>